<dbReference type="SUPFAM" id="SSF54001">
    <property type="entry name" value="Cysteine proteinases"/>
    <property type="match status" value="1"/>
</dbReference>
<dbReference type="PROSITE" id="PS50802">
    <property type="entry name" value="OTU"/>
    <property type="match status" value="1"/>
</dbReference>
<dbReference type="InterPro" id="IPR003323">
    <property type="entry name" value="OTU_dom"/>
</dbReference>
<sequence length="344" mass="41221">MKKNTYYNNYDFTNLNLDIFDFESDKFGETFEKINSKEFKCEEHVPNFLEKEKSTLADKKNDLEDIIFTNEIEFKVFLEGIFKNRIEMMSTSEEIRCEYFKFYNEFNKLIDSLRNITINDTYNNQDYYEQYKRELKLDSQFYPIISKPDGNCLYNSLSLLLFKNEEHAFLIKACSIFTLLKFQEFFRHLIREYCYTFDFSDFVKNSSRRNEWGTELNILSIAIMLQKTIYCYDKNTLENVKTRTMYSFLNSDNSCIRIGICNYHFFPILQSVEKQEYKSKETIFLKKELMSRFHHSIKIGSNSLTRPVENLLSIRAKKIVKIEILGKKYNNNNNNNKNKAMDKG</sequence>
<organism evidence="2 3">
    <name type="scientific">Brachionus calyciflorus</name>
    <dbReference type="NCBI Taxonomy" id="104777"/>
    <lineage>
        <taxon>Eukaryota</taxon>
        <taxon>Metazoa</taxon>
        <taxon>Spiralia</taxon>
        <taxon>Gnathifera</taxon>
        <taxon>Rotifera</taxon>
        <taxon>Eurotatoria</taxon>
        <taxon>Monogononta</taxon>
        <taxon>Pseudotrocha</taxon>
        <taxon>Ploima</taxon>
        <taxon>Brachionidae</taxon>
        <taxon>Brachionus</taxon>
    </lineage>
</organism>
<proteinExistence type="predicted"/>
<evidence type="ECO:0000259" key="1">
    <source>
        <dbReference type="PROSITE" id="PS50802"/>
    </source>
</evidence>
<dbReference type="Gene3D" id="3.90.70.80">
    <property type="match status" value="1"/>
</dbReference>
<protein>
    <recommendedName>
        <fullName evidence="1">OTU domain-containing protein</fullName>
    </recommendedName>
</protein>
<feature type="domain" description="OTU" evidence="1">
    <location>
        <begin position="141"/>
        <end position="271"/>
    </location>
</feature>
<evidence type="ECO:0000313" key="3">
    <source>
        <dbReference type="Proteomes" id="UP000663879"/>
    </source>
</evidence>
<dbReference type="InterPro" id="IPR038765">
    <property type="entry name" value="Papain-like_cys_pep_sf"/>
</dbReference>
<dbReference type="Proteomes" id="UP000663879">
    <property type="component" value="Unassembled WGS sequence"/>
</dbReference>
<keyword evidence="3" id="KW-1185">Reference proteome</keyword>
<comment type="caution">
    <text evidence="2">The sequence shown here is derived from an EMBL/GenBank/DDBJ whole genome shotgun (WGS) entry which is preliminary data.</text>
</comment>
<dbReference type="Pfam" id="PF02338">
    <property type="entry name" value="OTU"/>
    <property type="match status" value="1"/>
</dbReference>
<evidence type="ECO:0000313" key="2">
    <source>
        <dbReference type="EMBL" id="CAF1132865.1"/>
    </source>
</evidence>
<name>A0A814REE0_9BILA</name>
<gene>
    <name evidence="2" type="ORF">OXX778_LOCUS22556</name>
</gene>
<dbReference type="EMBL" id="CAJNOC010009787">
    <property type="protein sequence ID" value="CAF1132865.1"/>
    <property type="molecule type" value="Genomic_DNA"/>
</dbReference>
<feature type="non-terminal residue" evidence="2">
    <location>
        <position position="1"/>
    </location>
</feature>
<dbReference type="AlphaFoldDB" id="A0A814REE0"/>
<reference evidence="2" key="1">
    <citation type="submission" date="2021-02" db="EMBL/GenBank/DDBJ databases">
        <authorList>
            <person name="Nowell W R."/>
        </authorList>
    </citation>
    <scope>NUCLEOTIDE SEQUENCE</scope>
    <source>
        <strain evidence="2">Ploen Becks lab</strain>
    </source>
</reference>
<accession>A0A814REE0</accession>